<evidence type="ECO:0000256" key="1">
    <source>
        <dbReference type="SAM" id="Phobius"/>
    </source>
</evidence>
<dbReference type="RefSeq" id="WP_345409014.1">
    <property type="nucleotide sequence ID" value="NZ_BAABHG010000034.1"/>
</dbReference>
<keyword evidence="3" id="KW-1185">Reference proteome</keyword>
<sequence length="372" mass="39898">MGRLVLGAMIVSATVFAVWYPRRLPDTPLRGRGNPACWLLVVIVLIYLNQVLFTVYVYRVHHGDAGFISRYVPPGWFDLADLGPIPGWFPDPGLLSVCLFRVSSFLELPFVIFGYLTVCRWLDAGAYRRAVRLVWPASIAYTITFCLIEWELRNPWTTVQDLLIRAASGIVVPLWVSRFAGDTGGRTRSLPDLLLFLVSAGALGWLVLAVYDSALLYNLGHVPAVLPGAAIATAVLVLARVLARRVRDGPCGSGLAALIRSAEWLAVVFFVPALAIRYGLNFGLPALAVVAGVTVVVAALALGILRAPGRAPLGELAAALLAGVALAGPAYLLASGYPEARLLAAVMAFLAGVITVCAFADRRVARGARLDR</sequence>
<organism evidence="2 3">
    <name type="scientific">Amycolatopsis samaneae</name>
    <dbReference type="NCBI Taxonomy" id="664691"/>
    <lineage>
        <taxon>Bacteria</taxon>
        <taxon>Bacillati</taxon>
        <taxon>Actinomycetota</taxon>
        <taxon>Actinomycetes</taxon>
        <taxon>Pseudonocardiales</taxon>
        <taxon>Pseudonocardiaceae</taxon>
        <taxon>Amycolatopsis</taxon>
    </lineage>
</organism>
<protein>
    <submittedName>
        <fullName evidence="2">Uncharacterized protein</fullName>
    </submittedName>
</protein>
<reference evidence="3" key="1">
    <citation type="journal article" date="2019" name="Int. J. Syst. Evol. Microbiol.">
        <title>The Global Catalogue of Microorganisms (GCM) 10K type strain sequencing project: providing services to taxonomists for standard genome sequencing and annotation.</title>
        <authorList>
            <consortium name="The Broad Institute Genomics Platform"/>
            <consortium name="The Broad Institute Genome Sequencing Center for Infectious Disease"/>
            <person name="Wu L."/>
            <person name="Ma J."/>
        </authorList>
    </citation>
    <scope>NUCLEOTIDE SEQUENCE [LARGE SCALE GENOMIC DNA]</scope>
    <source>
        <strain evidence="3">CGMCC 4.7643</strain>
    </source>
</reference>
<keyword evidence="1" id="KW-1133">Transmembrane helix</keyword>
<feature type="transmembrane region" description="Helical" evidence="1">
    <location>
        <begin position="130"/>
        <end position="150"/>
    </location>
</feature>
<feature type="transmembrane region" description="Helical" evidence="1">
    <location>
        <begin position="94"/>
        <end position="118"/>
    </location>
</feature>
<feature type="transmembrane region" description="Helical" evidence="1">
    <location>
        <begin position="316"/>
        <end position="334"/>
    </location>
</feature>
<proteinExistence type="predicted"/>
<dbReference type="Proteomes" id="UP001597419">
    <property type="component" value="Unassembled WGS sequence"/>
</dbReference>
<feature type="transmembrane region" description="Helical" evidence="1">
    <location>
        <begin position="223"/>
        <end position="243"/>
    </location>
</feature>
<feature type="transmembrane region" description="Helical" evidence="1">
    <location>
        <begin position="282"/>
        <end position="304"/>
    </location>
</feature>
<feature type="transmembrane region" description="Helical" evidence="1">
    <location>
        <begin position="340"/>
        <end position="360"/>
    </location>
</feature>
<feature type="transmembrane region" description="Helical" evidence="1">
    <location>
        <begin position="162"/>
        <end position="181"/>
    </location>
</feature>
<comment type="caution">
    <text evidence="2">The sequence shown here is derived from an EMBL/GenBank/DDBJ whole genome shotgun (WGS) entry which is preliminary data.</text>
</comment>
<evidence type="ECO:0000313" key="3">
    <source>
        <dbReference type="Proteomes" id="UP001597419"/>
    </source>
</evidence>
<keyword evidence="1" id="KW-0472">Membrane</keyword>
<feature type="transmembrane region" description="Helical" evidence="1">
    <location>
        <begin position="255"/>
        <end position="276"/>
    </location>
</feature>
<evidence type="ECO:0000313" key="2">
    <source>
        <dbReference type="EMBL" id="MFD2462709.1"/>
    </source>
</evidence>
<dbReference type="EMBL" id="JBHUKU010000018">
    <property type="protein sequence ID" value="MFD2462709.1"/>
    <property type="molecule type" value="Genomic_DNA"/>
</dbReference>
<gene>
    <name evidence="2" type="ORF">ACFSYJ_29150</name>
</gene>
<keyword evidence="1" id="KW-0812">Transmembrane</keyword>
<accession>A0ABW5GPH9</accession>
<feature type="transmembrane region" description="Helical" evidence="1">
    <location>
        <begin position="36"/>
        <end position="58"/>
    </location>
</feature>
<feature type="transmembrane region" description="Helical" evidence="1">
    <location>
        <begin position="193"/>
        <end position="211"/>
    </location>
</feature>
<feature type="transmembrane region" description="Helical" evidence="1">
    <location>
        <begin position="6"/>
        <end position="24"/>
    </location>
</feature>
<name>A0ABW5GPH9_9PSEU</name>